<dbReference type="NCBIfam" id="TIGR00377">
    <property type="entry name" value="ant_ant_sig"/>
    <property type="match status" value="1"/>
</dbReference>
<feature type="domain" description="STAS" evidence="3">
    <location>
        <begin position="29"/>
        <end position="111"/>
    </location>
</feature>
<dbReference type="InterPro" id="IPR036513">
    <property type="entry name" value="STAS_dom_sf"/>
</dbReference>
<gene>
    <name evidence="4" type="ORF">SAMN04488087_1047</name>
</gene>
<dbReference type="OrthoDB" id="962463at2"/>
<dbReference type="Pfam" id="PF01740">
    <property type="entry name" value="STAS"/>
    <property type="match status" value="1"/>
</dbReference>
<name>A0A1M6SCV5_9BACT</name>
<dbReference type="RefSeq" id="WP_072714926.1">
    <property type="nucleotide sequence ID" value="NZ_FRAU01000003.1"/>
</dbReference>
<comment type="similarity">
    <text evidence="1 2">Belongs to the anti-sigma-factor antagonist family.</text>
</comment>
<evidence type="ECO:0000259" key="3">
    <source>
        <dbReference type="PROSITE" id="PS50801"/>
    </source>
</evidence>
<evidence type="ECO:0000313" key="4">
    <source>
        <dbReference type="EMBL" id="SHK42582.1"/>
    </source>
</evidence>
<evidence type="ECO:0000256" key="1">
    <source>
        <dbReference type="ARBA" id="ARBA00009013"/>
    </source>
</evidence>
<evidence type="ECO:0000313" key="5">
    <source>
        <dbReference type="Proteomes" id="UP000185812"/>
    </source>
</evidence>
<protein>
    <recommendedName>
        <fullName evidence="2">Anti-sigma factor antagonist</fullName>
    </recommendedName>
</protein>
<keyword evidence="5" id="KW-1185">Reference proteome</keyword>
<organism evidence="4 5">
    <name type="scientific">Rhodothermus profundi</name>
    <dbReference type="NCBI Taxonomy" id="633813"/>
    <lineage>
        <taxon>Bacteria</taxon>
        <taxon>Pseudomonadati</taxon>
        <taxon>Rhodothermota</taxon>
        <taxon>Rhodothermia</taxon>
        <taxon>Rhodothermales</taxon>
        <taxon>Rhodothermaceae</taxon>
        <taxon>Rhodothermus</taxon>
    </lineage>
</organism>
<dbReference type="GO" id="GO:0043856">
    <property type="term" value="F:anti-sigma factor antagonist activity"/>
    <property type="evidence" value="ECO:0007669"/>
    <property type="project" value="InterPro"/>
</dbReference>
<evidence type="ECO:0000256" key="2">
    <source>
        <dbReference type="RuleBase" id="RU003749"/>
    </source>
</evidence>
<reference evidence="5" key="1">
    <citation type="submission" date="2016-11" db="EMBL/GenBank/DDBJ databases">
        <authorList>
            <person name="Varghese N."/>
            <person name="Submissions S."/>
        </authorList>
    </citation>
    <scope>NUCLEOTIDE SEQUENCE [LARGE SCALE GENOMIC DNA]</scope>
    <source>
        <strain evidence="5">DSM 22212</strain>
    </source>
</reference>
<dbReference type="AlphaFoldDB" id="A0A1M6SCV5"/>
<sequence length="123" mass="13475">MNFSVEERYNAVVISLKGNVMGGPDGVRLHEKIHELIREGKKNVVVDLSKVKFMNSSGLGLLISALTSLRNAGGDLRLANVADRIQSLLVITKLITVFKHYDSVEEAVKSFETDPPVPVEQAT</sequence>
<dbReference type="STRING" id="633813.SAMN04488087_1047"/>
<accession>A0A1M6SCV5</accession>
<dbReference type="InterPro" id="IPR003658">
    <property type="entry name" value="Anti-sigma_ant"/>
</dbReference>
<dbReference type="Proteomes" id="UP000185812">
    <property type="component" value="Unassembled WGS sequence"/>
</dbReference>
<dbReference type="PROSITE" id="PS50801">
    <property type="entry name" value="STAS"/>
    <property type="match status" value="1"/>
</dbReference>
<dbReference type="SUPFAM" id="SSF52091">
    <property type="entry name" value="SpoIIaa-like"/>
    <property type="match status" value="1"/>
</dbReference>
<dbReference type="EMBL" id="FRAU01000003">
    <property type="protein sequence ID" value="SHK42582.1"/>
    <property type="molecule type" value="Genomic_DNA"/>
</dbReference>
<dbReference type="Gene3D" id="3.30.750.24">
    <property type="entry name" value="STAS domain"/>
    <property type="match status" value="1"/>
</dbReference>
<dbReference type="PANTHER" id="PTHR33495">
    <property type="entry name" value="ANTI-SIGMA FACTOR ANTAGONIST TM_1081-RELATED-RELATED"/>
    <property type="match status" value="1"/>
</dbReference>
<dbReference type="InterPro" id="IPR002645">
    <property type="entry name" value="STAS_dom"/>
</dbReference>
<dbReference type="CDD" id="cd07043">
    <property type="entry name" value="STAS_anti-anti-sigma_factors"/>
    <property type="match status" value="1"/>
</dbReference>
<proteinExistence type="inferred from homology"/>
<dbReference type="PANTHER" id="PTHR33495:SF2">
    <property type="entry name" value="ANTI-SIGMA FACTOR ANTAGONIST TM_1081-RELATED"/>
    <property type="match status" value="1"/>
</dbReference>